<dbReference type="InterPro" id="IPR001245">
    <property type="entry name" value="Ser-Thr/Tyr_kinase_cat_dom"/>
</dbReference>
<dbReference type="InterPro" id="IPR006164">
    <property type="entry name" value="DNA_bd_Ku70/Ku80"/>
</dbReference>
<keyword evidence="8" id="KW-0238">DNA-binding</keyword>
<feature type="region of interest" description="Disordered" evidence="12">
    <location>
        <begin position="564"/>
        <end position="595"/>
    </location>
</feature>
<dbReference type="SMART" id="SM00220">
    <property type="entry name" value="S_TKc"/>
    <property type="match status" value="1"/>
</dbReference>
<feature type="region of interest" description="Disordered" evidence="12">
    <location>
        <begin position="1290"/>
        <end position="1525"/>
    </location>
</feature>
<comment type="subcellular location">
    <subcellularLocation>
        <location evidence="1">Nucleus</location>
    </subcellularLocation>
</comment>
<keyword evidence="11" id="KW-0539">Nucleus</keyword>
<feature type="compositionally biased region" description="Acidic residues" evidence="12">
    <location>
        <begin position="1342"/>
        <end position="1356"/>
    </location>
</feature>
<dbReference type="Gene3D" id="2.40.290.10">
    <property type="match status" value="1"/>
</dbReference>
<dbReference type="Pfam" id="PF03731">
    <property type="entry name" value="Ku_N"/>
    <property type="match status" value="1"/>
</dbReference>
<dbReference type="Pfam" id="PF07714">
    <property type="entry name" value="PK_Tyr_Ser-Thr"/>
    <property type="match status" value="1"/>
</dbReference>
<dbReference type="GO" id="GO:0003678">
    <property type="term" value="F:DNA helicase activity"/>
    <property type="evidence" value="ECO:0007669"/>
    <property type="project" value="InterPro"/>
</dbReference>
<feature type="compositionally biased region" description="Basic and acidic residues" evidence="12">
    <location>
        <begin position="1491"/>
        <end position="1505"/>
    </location>
</feature>
<keyword evidence="10" id="KW-0234">DNA repair</keyword>
<dbReference type="CDD" id="cd00788">
    <property type="entry name" value="KU70"/>
    <property type="match status" value="1"/>
</dbReference>
<protein>
    <submittedName>
        <fullName evidence="14">Inactive serine/threonine-protein kinase scy1</fullName>
    </submittedName>
</protein>
<dbReference type="SUPFAM" id="SSF100939">
    <property type="entry name" value="SPOC domain-like"/>
    <property type="match status" value="1"/>
</dbReference>
<evidence type="ECO:0000313" key="15">
    <source>
        <dbReference type="Proteomes" id="UP001259832"/>
    </source>
</evidence>
<dbReference type="InterPro" id="IPR036465">
    <property type="entry name" value="vWFA_dom_sf"/>
</dbReference>
<evidence type="ECO:0000256" key="5">
    <source>
        <dbReference type="ARBA" id="ARBA00022801"/>
    </source>
</evidence>
<dbReference type="GO" id="GO:0003690">
    <property type="term" value="F:double-stranded DNA binding"/>
    <property type="evidence" value="ECO:0007669"/>
    <property type="project" value="TreeGrafter"/>
</dbReference>
<dbReference type="GO" id="GO:0004672">
    <property type="term" value="F:protein kinase activity"/>
    <property type="evidence" value="ECO:0007669"/>
    <property type="project" value="InterPro"/>
</dbReference>
<keyword evidence="14" id="KW-0808">Transferase</keyword>
<dbReference type="Gene3D" id="1.10.1600.10">
    <property type="match status" value="1"/>
</dbReference>
<comment type="similarity">
    <text evidence="2">Belongs to the ku70 family.</text>
</comment>
<dbReference type="InterPro" id="IPR027388">
    <property type="entry name" value="Ku70_bridge/pillars_dom_sf"/>
</dbReference>
<gene>
    <name evidence="14" type="ORF">P3T76_013839</name>
</gene>
<reference evidence="14" key="1">
    <citation type="submission" date="2023-08" db="EMBL/GenBank/DDBJ databases">
        <title>Reference Genome Resource for the Citrus Pathogen Phytophthora citrophthora.</title>
        <authorList>
            <person name="Moller H."/>
            <person name="Coetzee B."/>
            <person name="Rose L.J."/>
            <person name="Van Niekerk J.M."/>
        </authorList>
    </citation>
    <scope>NUCLEOTIDE SEQUENCE</scope>
    <source>
        <strain evidence="14">STE-U-9442</strain>
    </source>
</reference>
<evidence type="ECO:0000256" key="6">
    <source>
        <dbReference type="ARBA" id="ARBA00022806"/>
    </source>
</evidence>
<dbReference type="SUPFAM" id="SSF53300">
    <property type="entry name" value="vWA-like"/>
    <property type="match status" value="1"/>
</dbReference>
<dbReference type="PANTHER" id="PTHR12604:SF2">
    <property type="entry name" value="X-RAY REPAIR CROSS-COMPLEMENTING PROTEIN 6"/>
    <property type="match status" value="1"/>
</dbReference>
<proteinExistence type="inferred from homology"/>
<dbReference type="FunFam" id="2.40.290.10:FF:000001">
    <property type="entry name" value="X-ray repair cross complementing 6"/>
    <property type="match status" value="1"/>
</dbReference>
<dbReference type="Pfam" id="PF02735">
    <property type="entry name" value="Ku"/>
    <property type="match status" value="1"/>
</dbReference>
<dbReference type="FunFam" id="4.10.970.10:FF:000002">
    <property type="entry name" value="Atp-dependent dna helicase 2"/>
    <property type="match status" value="1"/>
</dbReference>
<feature type="compositionally biased region" description="Polar residues" evidence="12">
    <location>
        <begin position="1326"/>
        <end position="1335"/>
    </location>
</feature>
<dbReference type="GO" id="GO:0042162">
    <property type="term" value="F:telomeric DNA binding"/>
    <property type="evidence" value="ECO:0007669"/>
    <property type="project" value="InterPro"/>
</dbReference>
<evidence type="ECO:0000256" key="10">
    <source>
        <dbReference type="ARBA" id="ARBA00023204"/>
    </source>
</evidence>
<evidence type="ECO:0000259" key="13">
    <source>
        <dbReference type="PROSITE" id="PS50011"/>
    </source>
</evidence>
<dbReference type="NCBIfam" id="TIGR00578">
    <property type="entry name" value="ku70"/>
    <property type="match status" value="1"/>
</dbReference>
<dbReference type="InterPro" id="IPR011009">
    <property type="entry name" value="Kinase-like_dom_sf"/>
</dbReference>
<dbReference type="GO" id="GO:0006310">
    <property type="term" value="P:DNA recombination"/>
    <property type="evidence" value="ECO:0007669"/>
    <property type="project" value="UniProtKB-KW"/>
</dbReference>
<dbReference type="InterPro" id="IPR011989">
    <property type="entry name" value="ARM-like"/>
</dbReference>
<evidence type="ECO:0000256" key="8">
    <source>
        <dbReference type="ARBA" id="ARBA00023125"/>
    </source>
</evidence>
<dbReference type="InterPro" id="IPR006165">
    <property type="entry name" value="Ku70"/>
</dbReference>
<dbReference type="InterPro" id="IPR016194">
    <property type="entry name" value="SPOC-like_C_dom_sf"/>
</dbReference>
<evidence type="ECO:0000256" key="1">
    <source>
        <dbReference type="ARBA" id="ARBA00004123"/>
    </source>
</evidence>
<evidence type="ECO:0000256" key="9">
    <source>
        <dbReference type="ARBA" id="ARBA00023172"/>
    </source>
</evidence>
<evidence type="ECO:0000256" key="2">
    <source>
        <dbReference type="ARBA" id="ARBA00005240"/>
    </source>
</evidence>
<feature type="region of interest" description="Disordered" evidence="12">
    <location>
        <begin position="1234"/>
        <end position="1265"/>
    </location>
</feature>
<dbReference type="Gene3D" id="3.30.200.20">
    <property type="entry name" value="Phosphorylase Kinase, domain 1"/>
    <property type="match status" value="1"/>
</dbReference>
<feature type="compositionally biased region" description="Polar residues" evidence="12">
    <location>
        <begin position="1361"/>
        <end position="1375"/>
    </location>
</feature>
<dbReference type="Gene3D" id="1.10.510.10">
    <property type="entry name" value="Transferase(Phosphotransferase) domain 1"/>
    <property type="match status" value="1"/>
</dbReference>
<evidence type="ECO:0000256" key="3">
    <source>
        <dbReference type="ARBA" id="ARBA00022741"/>
    </source>
</evidence>
<organism evidence="14 15">
    <name type="scientific">Phytophthora citrophthora</name>
    <dbReference type="NCBI Taxonomy" id="4793"/>
    <lineage>
        <taxon>Eukaryota</taxon>
        <taxon>Sar</taxon>
        <taxon>Stramenopiles</taxon>
        <taxon>Oomycota</taxon>
        <taxon>Peronosporomycetes</taxon>
        <taxon>Peronosporales</taxon>
        <taxon>Peronosporaceae</taxon>
        <taxon>Phytophthora</taxon>
    </lineage>
</organism>
<dbReference type="InterPro" id="IPR005161">
    <property type="entry name" value="Ku_N"/>
</dbReference>
<dbReference type="GO" id="GO:0000723">
    <property type="term" value="P:telomere maintenance"/>
    <property type="evidence" value="ECO:0007669"/>
    <property type="project" value="InterPro"/>
</dbReference>
<dbReference type="GO" id="GO:0016787">
    <property type="term" value="F:hydrolase activity"/>
    <property type="evidence" value="ECO:0007669"/>
    <property type="project" value="UniProtKB-KW"/>
</dbReference>
<keyword evidence="4" id="KW-0227">DNA damage</keyword>
<dbReference type="Proteomes" id="UP001259832">
    <property type="component" value="Unassembled WGS sequence"/>
</dbReference>
<dbReference type="SMART" id="SM00559">
    <property type="entry name" value="Ku78"/>
    <property type="match status" value="1"/>
</dbReference>
<sequence length="1525" mass="165744">MDSTAASEQVGGEEEEWELAESGKDALIVLLDVRESMFSPYPHATDTAAPSTWFHAVVELVIKLLKSKVVANDNSLFSVIFFGMNKRGEAGTLEQVYEFQPLGYPSAQRIKDLQALLDTDVQTEYESMQNSESLSFSNALWQCGISFSNAKYATSLKKDSQRIWIFTNDDSPEGPDAEEVGRFQKQVQNHTELKRSLNLFYITPPGKEEFDLAKFYGYSFMDFSAEDDADMVENEANFQPAFPVGSLDDLMDGSLRKRFRKRRLTTIPLHITKGVSIGVELYALVVVQRKNTPVALDASTNTPLKTETKWLCEDTGSYLTPDQIKKYVDYGGKRVYFARDDMVEIKYYDAPGLQLICFKPLDSLKWNENIRSPYFVYPCDGYIEGSSTAFVALMNSMIRKRKFALARLIARKTSEPRLVALVPQEEENDEMGQVQGSGFNIIFLPYLDDIRDIPVDPIANVDQEKIDAAKHLISKLKLTEVPSFENPGFDFLSVPYSLRTCTPELQKHYAAIQALALDQDSLEFDEKKDCTLPDAEGFGQDDVKDAITKFREVCGGELIDSSTASKRKSSASGGRKTTAKKVAKGSSSGKPTEEETFDKAEWAALVASGAIKKKTMVQLKGFLRAHKLTTYGNKHVLEEGREVAMNFLKTLGGLVGPSATGGLPYSMDAPSMDGNVAAGGAAGESVVFEGLPDFVLHSGKSKQDPSHAVSIFKSRQPAGQLTQNALRRIKTLRHPNILAYLDGTELPNNGPVIIVTEHVMPLSEFLTALRMEYGANSEEFAMCVSWGLRSILRALQFINMDCKLLHGRLTPQSIFVTKGGDWKLGGFELTAELTSDGPSYIYTAFQQFGDVNYKSPECQRSDWKTVAASPPFGVDIWAFACLMYYVFNDGQFRSSEVSSASNIPPAIRTQFRKAIDDNVARRPSPQKMLSCSYFDTPFIKRMDFLENLAVKDSDEKVAFYKELCANLETLPRCFGIHKILPTLKQVVEFGAATGAKNGPVKLDPSASHMLPAMVQIGSSLSAEEFKAEVLPIIIKLFSCNDRAVRVQLLQMMEKFAVHFDAKLVNSAVVFDNLCSGFTDAAPVLRELTVKSMLHIADKLSDSNLNNRVMKYFAKLQSDPEPAIRTNTTICLGKIAGKLNDATRPKVLFPAFAKALRDPFPHARLAGLRSMTACQEYFMPQGIAGSIVPAISPLLLDVSITVREQAKTSFDIFVKKVMDEAAQMKIREELEAKERELKRASGGGDHVGEAGTTGATPPSSNGGHSSGGYASSLTAWASSAVASNVNKLVGSGGSSTSLPSLGSTSATPSTSFSSSTNQNNGFGSSSAPSSKHNSFNAFPADDLAAEDGWGDDGDLDGLDSPKQATSTFGSSLSVNHSTTSTFTSPAASSLSASLSSSSSSVKLSTSGNAGFSSASSSARTTPATSAFAISNDGGWGDDNWGSDDLDFDSPGPKTGSLNVGARGLNTATKTSSFPTAASAPGSLSGLPTTRKTASERRAEAQAKAKQEPLGAMKLENASAKEDDWNW</sequence>
<evidence type="ECO:0000313" key="14">
    <source>
        <dbReference type="EMBL" id="KAK1930517.1"/>
    </source>
</evidence>
<dbReference type="Gene3D" id="1.25.10.10">
    <property type="entry name" value="Leucine-rich Repeat Variant"/>
    <property type="match status" value="1"/>
</dbReference>
<dbReference type="GO" id="GO:0003684">
    <property type="term" value="F:damaged DNA binding"/>
    <property type="evidence" value="ECO:0007669"/>
    <property type="project" value="InterPro"/>
</dbReference>
<evidence type="ECO:0000256" key="7">
    <source>
        <dbReference type="ARBA" id="ARBA00022840"/>
    </source>
</evidence>
<dbReference type="InterPro" id="IPR005160">
    <property type="entry name" value="Ku_C"/>
</dbReference>
<keyword evidence="14" id="KW-0418">Kinase</keyword>
<comment type="caution">
    <text evidence="14">The sequence shown here is derived from an EMBL/GenBank/DDBJ whole genome shotgun (WGS) entry which is preliminary data.</text>
</comment>
<keyword evidence="6" id="KW-0347">Helicase</keyword>
<feature type="compositionally biased region" description="Polar residues" evidence="12">
    <location>
        <begin position="1464"/>
        <end position="1474"/>
    </location>
</feature>
<dbReference type="InterPro" id="IPR016024">
    <property type="entry name" value="ARM-type_fold"/>
</dbReference>
<dbReference type="Pfam" id="PF03730">
    <property type="entry name" value="Ku_C"/>
    <property type="match status" value="1"/>
</dbReference>
<keyword evidence="15" id="KW-1185">Reference proteome</keyword>
<evidence type="ECO:0000256" key="11">
    <source>
        <dbReference type="ARBA" id="ARBA00023242"/>
    </source>
</evidence>
<dbReference type="GO" id="GO:0006303">
    <property type="term" value="P:double-strand break repair via nonhomologous end joining"/>
    <property type="evidence" value="ECO:0007669"/>
    <property type="project" value="InterPro"/>
</dbReference>
<feature type="compositionally biased region" description="Low complexity" evidence="12">
    <location>
        <begin position="1376"/>
        <end position="1431"/>
    </location>
</feature>
<dbReference type="EMBL" id="JASMQC010000038">
    <property type="protein sequence ID" value="KAK1930517.1"/>
    <property type="molecule type" value="Genomic_DNA"/>
</dbReference>
<feature type="compositionally biased region" description="Low complexity" evidence="12">
    <location>
        <begin position="1293"/>
        <end position="1325"/>
    </location>
</feature>
<dbReference type="GO" id="GO:0005524">
    <property type="term" value="F:ATP binding"/>
    <property type="evidence" value="ECO:0007669"/>
    <property type="project" value="UniProtKB-KW"/>
</dbReference>
<dbReference type="PANTHER" id="PTHR12604">
    <property type="entry name" value="KU AUTOANTIGEN DNA HELICASE"/>
    <property type="match status" value="1"/>
</dbReference>
<evidence type="ECO:0000256" key="12">
    <source>
        <dbReference type="SAM" id="MobiDB-lite"/>
    </source>
</evidence>
<dbReference type="Gene3D" id="3.40.50.410">
    <property type="entry name" value="von Willebrand factor, type A domain"/>
    <property type="match status" value="1"/>
</dbReference>
<keyword evidence="7" id="KW-0067">ATP-binding</keyword>
<dbReference type="InterPro" id="IPR047087">
    <property type="entry name" value="KU70_core_dom"/>
</dbReference>
<name>A0AAD9LCI9_9STRA</name>
<dbReference type="PROSITE" id="PS50011">
    <property type="entry name" value="PROTEIN_KINASE_DOM"/>
    <property type="match status" value="1"/>
</dbReference>
<keyword evidence="5" id="KW-0378">Hydrolase</keyword>
<evidence type="ECO:0000256" key="4">
    <source>
        <dbReference type="ARBA" id="ARBA00022763"/>
    </source>
</evidence>
<dbReference type="InterPro" id="IPR000719">
    <property type="entry name" value="Prot_kinase_dom"/>
</dbReference>
<dbReference type="SUPFAM" id="SSF48371">
    <property type="entry name" value="ARM repeat"/>
    <property type="match status" value="1"/>
</dbReference>
<keyword evidence="9" id="KW-0233">DNA recombination</keyword>
<feature type="domain" description="Protein kinase" evidence="13">
    <location>
        <begin position="649"/>
        <end position="939"/>
    </location>
</feature>
<dbReference type="GO" id="GO:0043564">
    <property type="term" value="C:Ku70:Ku80 complex"/>
    <property type="evidence" value="ECO:0007669"/>
    <property type="project" value="InterPro"/>
</dbReference>
<dbReference type="Gene3D" id="4.10.970.10">
    <property type="entry name" value="Ku70, bridge and pillars"/>
    <property type="match status" value="1"/>
</dbReference>
<keyword evidence="3" id="KW-0547">Nucleotide-binding</keyword>
<accession>A0AAD9LCI9</accession>
<dbReference type="SUPFAM" id="SSF56112">
    <property type="entry name" value="Protein kinase-like (PK-like)"/>
    <property type="match status" value="1"/>
</dbReference>